<accession>A0A0N8GNV0</accession>
<gene>
    <name evidence="3" type="ORF">ADN00_04435</name>
</gene>
<keyword evidence="1" id="KW-0059">Arsenical resistance</keyword>
<dbReference type="PATRIC" id="fig|1134406.4.peg.243"/>
<dbReference type="OrthoDB" id="9784339at2"/>
<proteinExistence type="predicted"/>
<organism evidence="3 4">
    <name type="scientific">Ornatilinea apprima</name>
    <dbReference type="NCBI Taxonomy" id="1134406"/>
    <lineage>
        <taxon>Bacteria</taxon>
        <taxon>Bacillati</taxon>
        <taxon>Chloroflexota</taxon>
        <taxon>Anaerolineae</taxon>
        <taxon>Anaerolineales</taxon>
        <taxon>Anaerolineaceae</taxon>
        <taxon>Ornatilinea</taxon>
    </lineage>
</organism>
<dbReference type="PANTHER" id="PTHR43428:SF1">
    <property type="entry name" value="ARSENATE REDUCTASE"/>
    <property type="match status" value="1"/>
</dbReference>
<dbReference type="Pfam" id="PF01451">
    <property type="entry name" value="LMWPc"/>
    <property type="match status" value="1"/>
</dbReference>
<keyword evidence="4" id="KW-1185">Reference proteome</keyword>
<dbReference type="RefSeq" id="WP_075061747.1">
    <property type="nucleotide sequence ID" value="NZ_LGCL01000015.1"/>
</dbReference>
<evidence type="ECO:0000313" key="4">
    <source>
        <dbReference type="Proteomes" id="UP000050417"/>
    </source>
</evidence>
<dbReference type="GO" id="GO:0046685">
    <property type="term" value="P:response to arsenic-containing substance"/>
    <property type="evidence" value="ECO:0007669"/>
    <property type="project" value="UniProtKB-KW"/>
</dbReference>
<sequence>MEDQKRVLFLCTGNSARSQMAEAILRKKGGGFFEARSAGLEPKGIHPLTVRVMEEAGYDLTGQYSKGVSEYLGKEFFHYLITVCDHADKNCPSTWPGVQTRFHWSFADPAAVEGSEEERLAAFRQARDQIEAKVSAWLAEQGF</sequence>
<dbReference type="SMART" id="SM00226">
    <property type="entry name" value="LMWPc"/>
    <property type="match status" value="1"/>
</dbReference>
<protein>
    <submittedName>
        <fullName evidence="3">Protein tyrosine phosphatase</fullName>
    </submittedName>
</protein>
<dbReference type="PANTHER" id="PTHR43428">
    <property type="entry name" value="ARSENATE REDUCTASE"/>
    <property type="match status" value="1"/>
</dbReference>
<evidence type="ECO:0000256" key="1">
    <source>
        <dbReference type="ARBA" id="ARBA00022849"/>
    </source>
</evidence>
<dbReference type="InterPro" id="IPR023485">
    <property type="entry name" value="Ptyr_pPase"/>
</dbReference>
<dbReference type="CDD" id="cd16345">
    <property type="entry name" value="LMWP_ArsC"/>
    <property type="match status" value="1"/>
</dbReference>
<feature type="domain" description="Phosphotyrosine protein phosphatase I" evidence="2">
    <location>
        <begin position="5"/>
        <end position="140"/>
    </location>
</feature>
<comment type="caution">
    <text evidence="3">The sequence shown here is derived from an EMBL/GenBank/DDBJ whole genome shotgun (WGS) entry which is preliminary data.</text>
</comment>
<dbReference type="STRING" id="1134406.ADN00_04435"/>
<evidence type="ECO:0000259" key="2">
    <source>
        <dbReference type="SMART" id="SM00226"/>
    </source>
</evidence>
<dbReference type="InterPro" id="IPR036196">
    <property type="entry name" value="Ptyr_pPase_sf"/>
</dbReference>
<dbReference type="SUPFAM" id="SSF52788">
    <property type="entry name" value="Phosphotyrosine protein phosphatases I"/>
    <property type="match status" value="1"/>
</dbReference>
<evidence type="ECO:0000313" key="3">
    <source>
        <dbReference type="EMBL" id="KPL79114.1"/>
    </source>
</evidence>
<dbReference type="Proteomes" id="UP000050417">
    <property type="component" value="Unassembled WGS sequence"/>
</dbReference>
<reference evidence="3 4" key="1">
    <citation type="submission" date="2015-07" db="EMBL/GenBank/DDBJ databases">
        <title>Genome sequence of Ornatilinea apprima DSM 23815.</title>
        <authorList>
            <person name="Hemp J."/>
            <person name="Ward L.M."/>
            <person name="Pace L.A."/>
            <person name="Fischer W.W."/>
        </authorList>
    </citation>
    <scope>NUCLEOTIDE SEQUENCE [LARGE SCALE GENOMIC DNA]</scope>
    <source>
        <strain evidence="3 4">P3M-1</strain>
    </source>
</reference>
<name>A0A0N8GNV0_9CHLR</name>
<dbReference type="Gene3D" id="3.40.50.2300">
    <property type="match status" value="1"/>
</dbReference>
<dbReference type="EMBL" id="LGCL01000015">
    <property type="protein sequence ID" value="KPL79114.1"/>
    <property type="molecule type" value="Genomic_DNA"/>
</dbReference>
<dbReference type="AlphaFoldDB" id="A0A0N8GNV0"/>